<dbReference type="EnsemblMetazoa" id="tetur06g05170.1">
    <property type="protein sequence ID" value="tetur06g05170.1"/>
    <property type="gene ID" value="tetur06g05170"/>
</dbReference>
<dbReference type="InterPro" id="IPR006133">
    <property type="entry name" value="DNA-dir_DNA_pol_B_exonuc"/>
</dbReference>
<organism evidence="3 4">
    <name type="scientific">Tetranychus urticae</name>
    <name type="common">Two-spotted spider mite</name>
    <dbReference type="NCBI Taxonomy" id="32264"/>
    <lineage>
        <taxon>Eukaryota</taxon>
        <taxon>Metazoa</taxon>
        <taxon>Ecdysozoa</taxon>
        <taxon>Arthropoda</taxon>
        <taxon>Chelicerata</taxon>
        <taxon>Arachnida</taxon>
        <taxon>Acari</taxon>
        <taxon>Acariformes</taxon>
        <taxon>Trombidiformes</taxon>
        <taxon>Prostigmata</taxon>
        <taxon>Eleutherengona</taxon>
        <taxon>Raphignathae</taxon>
        <taxon>Tetranychoidea</taxon>
        <taxon>Tetranychidae</taxon>
        <taxon>Tetranychus</taxon>
    </lineage>
</organism>
<dbReference type="SUPFAM" id="SSF53098">
    <property type="entry name" value="Ribonuclease H-like"/>
    <property type="match status" value="1"/>
</dbReference>
<dbReference type="GO" id="GO:0006287">
    <property type="term" value="P:base-excision repair, gap-filling"/>
    <property type="evidence" value="ECO:0007669"/>
    <property type="project" value="TreeGrafter"/>
</dbReference>
<dbReference type="HOGENOM" id="CLU_925382_0_0_1"/>
<evidence type="ECO:0000313" key="4">
    <source>
        <dbReference type="Proteomes" id="UP000015104"/>
    </source>
</evidence>
<dbReference type="PANTHER" id="PTHR10322:SF23">
    <property type="entry name" value="DNA POLYMERASE DELTA CATALYTIC SUBUNIT"/>
    <property type="match status" value="1"/>
</dbReference>
<dbReference type="Proteomes" id="UP000015104">
    <property type="component" value="Unassembled WGS sequence"/>
</dbReference>
<dbReference type="GO" id="GO:0003676">
    <property type="term" value="F:nucleic acid binding"/>
    <property type="evidence" value="ECO:0007669"/>
    <property type="project" value="InterPro"/>
</dbReference>
<dbReference type="STRING" id="32264.T1K7Q7"/>
<dbReference type="InterPro" id="IPR050240">
    <property type="entry name" value="DNA_pol_type-B"/>
</dbReference>
<name>T1K7Q7_TETUR</name>
<proteinExistence type="predicted"/>
<dbReference type="GO" id="GO:0006297">
    <property type="term" value="P:nucleotide-excision repair, DNA gap filling"/>
    <property type="evidence" value="ECO:0007669"/>
    <property type="project" value="TreeGrafter"/>
</dbReference>
<sequence>MPGAGNSIGAIMWDDEVIEEDKFTAVEDPVQVIPKYPAINPSSIIFQNINIAYYCDDNIDDPPGHFVMAHMYDFYPYFYIMAPPALALTDARNELINELVLQVELVQMANMYGFNNNEQVPLIKITVALPKLVNSIQCFERNIVFFIRFMVDTKIVGFDWIELPAGECTVRSYKDAKYFRCQYEFDTPWIKFASYAPEGEWAKVVPFRILSFSIKCASRKGTFPEPEKDPVIQIANMVIRQGEKEPFLGVIFTLAALDGDPKLIRRESTTMFKISIGTMQDVVSNQIGPRKLANKSSTPFE</sequence>
<dbReference type="Pfam" id="PF03104">
    <property type="entry name" value="DNA_pol_B_exo1"/>
    <property type="match status" value="1"/>
</dbReference>
<dbReference type="eggNOG" id="KOG0969">
    <property type="taxonomic scope" value="Eukaryota"/>
</dbReference>
<evidence type="ECO:0000313" key="3">
    <source>
        <dbReference type="EnsemblMetazoa" id="tetur06g05170.1"/>
    </source>
</evidence>
<dbReference type="InterPro" id="IPR036397">
    <property type="entry name" value="RNaseH_sf"/>
</dbReference>
<dbReference type="AlphaFoldDB" id="T1K7Q7"/>
<dbReference type="EMBL" id="CAEY01001807">
    <property type="status" value="NOT_ANNOTATED_CDS"/>
    <property type="molecule type" value="Genomic_DNA"/>
</dbReference>
<dbReference type="GO" id="GO:0003887">
    <property type="term" value="F:DNA-directed DNA polymerase activity"/>
    <property type="evidence" value="ECO:0007669"/>
    <property type="project" value="TreeGrafter"/>
</dbReference>
<dbReference type="Gene3D" id="3.30.420.10">
    <property type="entry name" value="Ribonuclease H-like superfamily/Ribonuclease H"/>
    <property type="match status" value="1"/>
</dbReference>
<dbReference type="InterPro" id="IPR012337">
    <property type="entry name" value="RNaseH-like_sf"/>
</dbReference>
<accession>T1K7Q7</accession>
<dbReference type="Gene3D" id="3.30.342.10">
    <property type="entry name" value="DNA Polymerase, chain B, domain 1"/>
    <property type="match status" value="1"/>
</dbReference>
<evidence type="ECO:0000256" key="1">
    <source>
        <dbReference type="ARBA" id="ARBA00024411"/>
    </source>
</evidence>
<dbReference type="GO" id="GO:0008296">
    <property type="term" value="F:3'-5'-DNA exonuclease activity"/>
    <property type="evidence" value="ECO:0007669"/>
    <property type="project" value="TreeGrafter"/>
</dbReference>
<reference evidence="4" key="1">
    <citation type="submission" date="2011-08" db="EMBL/GenBank/DDBJ databases">
        <authorList>
            <person name="Rombauts S."/>
        </authorList>
    </citation>
    <scope>NUCLEOTIDE SEQUENCE</scope>
    <source>
        <strain evidence="4">London</strain>
    </source>
</reference>
<dbReference type="PANTHER" id="PTHR10322">
    <property type="entry name" value="DNA POLYMERASE CATALYTIC SUBUNIT"/>
    <property type="match status" value="1"/>
</dbReference>
<protein>
    <recommendedName>
        <fullName evidence="1">DNA polymerase delta catalytic subunit</fullName>
    </recommendedName>
</protein>
<feature type="domain" description="DNA-directed DNA polymerase family B exonuclease" evidence="2">
    <location>
        <begin position="137"/>
        <end position="258"/>
    </location>
</feature>
<dbReference type="GO" id="GO:0045004">
    <property type="term" value="P:DNA replication proofreading"/>
    <property type="evidence" value="ECO:0007669"/>
    <property type="project" value="TreeGrafter"/>
</dbReference>
<dbReference type="GO" id="GO:0043625">
    <property type="term" value="C:delta DNA polymerase complex"/>
    <property type="evidence" value="ECO:0007669"/>
    <property type="project" value="TreeGrafter"/>
</dbReference>
<keyword evidence="4" id="KW-1185">Reference proteome</keyword>
<evidence type="ECO:0000259" key="2">
    <source>
        <dbReference type="Pfam" id="PF03104"/>
    </source>
</evidence>
<reference evidence="3" key="2">
    <citation type="submission" date="2015-06" db="UniProtKB">
        <authorList>
            <consortium name="EnsemblMetazoa"/>
        </authorList>
    </citation>
    <scope>IDENTIFICATION</scope>
</reference>